<accession>A0ABD4Z7X0</accession>
<evidence type="ECO:0000256" key="1">
    <source>
        <dbReference type="SAM" id="Phobius"/>
    </source>
</evidence>
<dbReference type="Proteomes" id="UP001529235">
    <property type="component" value="Unassembled WGS sequence"/>
</dbReference>
<dbReference type="EMBL" id="JASNVW010000008">
    <property type="protein sequence ID" value="MDK6029446.1"/>
    <property type="molecule type" value="Genomic_DNA"/>
</dbReference>
<sequence length="122" mass="13363">MACFLAPTALAIIVSIARRVFKGISQKLNLGLLEAMLWGGAILLAFEHLWHGEITPWPPFLTAMKTPEEWATALHEIAVAGTAMSVAVVAMWSGIILVQKYLAKVPEVKRIAVEKQITKTAR</sequence>
<name>A0ABD4Z7X0_9CREN</name>
<dbReference type="RefSeq" id="WP_285274430.1">
    <property type="nucleotide sequence ID" value="NZ_JASNVW010000008.1"/>
</dbReference>
<keyword evidence="1" id="KW-0472">Membrane</keyword>
<reference evidence="2 3" key="1">
    <citation type="submission" date="2023-05" db="EMBL/GenBank/DDBJ databases">
        <title>A new hyperthermophilic archaea 'Ignisphaera cupida' sp. nov. and description of the family 'Ignisphaeraceae' fam. nov.</title>
        <authorList>
            <person name="Podosokorskaya O.A."/>
            <person name="Elcheninov A.G."/>
            <person name="Klukina A."/>
            <person name="Merkel A.Y."/>
        </authorList>
    </citation>
    <scope>NUCLEOTIDE SEQUENCE [LARGE SCALE GENOMIC DNA]</scope>
    <source>
        <strain evidence="2 3">4213-co</strain>
    </source>
</reference>
<comment type="caution">
    <text evidence="2">The sequence shown here is derived from an EMBL/GenBank/DDBJ whole genome shotgun (WGS) entry which is preliminary data.</text>
</comment>
<gene>
    <name evidence="2" type="ORF">QPL79_08725</name>
</gene>
<evidence type="ECO:0000313" key="2">
    <source>
        <dbReference type="EMBL" id="MDK6029446.1"/>
    </source>
</evidence>
<protein>
    <submittedName>
        <fullName evidence="2">Uncharacterized protein</fullName>
    </submittedName>
</protein>
<keyword evidence="3" id="KW-1185">Reference proteome</keyword>
<proteinExistence type="predicted"/>
<keyword evidence="1" id="KW-0812">Transmembrane</keyword>
<feature type="transmembrane region" description="Helical" evidence="1">
    <location>
        <begin position="77"/>
        <end position="98"/>
    </location>
</feature>
<organism evidence="2 3">
    <name type="scientific">Ignisphaera cupida</name>
    <dbReference type="NCBI Taxonomy" id="3050454"/>
    <lineage>
        <taxon>Archaea</taxon>
        <taxon>Thermoproteota</taxon>
        <taxon>Thermoprotei</taxon>
        <taxon>Desulfurococcales</taxon>
        <taxon>Desulfurococcaceae</taxon>
        <taxon>Ignisphaera</taxon>
    </lineage>
</organism>
<dbReference type="AlphaFoldDB" id="A0ABD4Z7X0"/>
<evidence type="ECO:0000313" key="3">
    <source>
        <dbReference type="Proteomes" id="UP001529235"/>
    </source>
</evidence>
<keyword evidence="1" id="KW-1133">Transmembrane helix</keyword>